<proteinExistence type="predicted"/>
<protein>
    <submittedName>
        <fullName evidence="1">Uncharacterized protein</fullName>
    </submittedName>
</protein>
<evidence type="ECO:0000313" key="2">
    <source>
        <dbReference type="Proteomes" id="UP000031443"/>
    </source>
</evidence>
<dbReference type="Proteomes" id="UP000031443">
    <property type="component" value="Unassembled WGS sequence"/>
</dbReference>
<accession>M7BHS9</accession>
<gene>
    <name evidence="1" type="ORF">UY3_15113</name>
</gene>
<keyword evidence="2" id="KW-1185">Reference proteome</keyword>
<evidence type="ECO:0000313" key="1">
    <source>
        <dbReference type="EMBL" id="EMP27792.1"/>
    </source>
</evidence>
<dbReference type="EMBL" id="KB567226">
    <property type="protein sequence ID" value="EMP27792.1"/>
    <property type="molecule type" value="Genomic_DNA"/>
</dbReference>
<organism evidence="1 2">
    <name type="scientific">Chelonia mydas</name>
    <name type="common">Green sea-turtle</name>
    <name type="synonym">Chelonia agassizi</name>
    <dbReference type="NCBI Taxonomy" id="8469"/>
    <lineage>
        <taxon>Eukaryota</taxon>
        <taxon>Metazoa</taxon>
        <taxon>Chordata</taxon>
        <taxon>Craniata</taxon>
        <taxon>Vertebrata</taxon>
        <taxon>Euteleostomi</taxon>
        <taxon>Archelosauria</taxon>
        <taxon>Testudinata</taxon>
        <taxon>Testudines</taxon>
        <taxon>Cryptodira</taxon>
        <taxon>Durocryptodira</taxon>
        <taxon>Americhelydia</taxon>
        <taxon>Chelonioidea</taxon>
        <taxon>Cheloniidae</taxon>
        <taxon>Chelonia</taxon>
    </lineage>
</organism>
<reference evidence="2" key="1">
    <citation type="journal article" date="2013" name="Nat. Genet.">
        <title>The draft genomes of soft-shell turtle and green sea turtle yield insights into the development and evolution of the turtle-specific body plan.</title>
        <authorList>
            <person name="Wang Z."/>
            <person name="Pascual-Anaya J."/>
            <person name="Zadissa A."/>
            <person name="Li W."/>
            <person name="Niimura Y."/>
            <person name="Huang Z."/>
            <person name="Li C."/>
            <person name="White S."/>
            <person name="Xiong Z."/>
            <person name="Fang D."/>
            <person name="Wang B."/>
            <person name="Ming Y."/>
            <person name="Chen Y."/>
            <person name="Zheng Y."/>
            <person name="Kuraku S."/>
            <person name="Pignatelli M."/>
            <person name="Herrero J."/>
            <person name="Beal K."/>
            <person name="Nozawa M."/>
            <person name="Li Q."/>
            <person name="Wang J."/>
            <person name="Zhang H."/>
            <person name="Yu L."/>
            <person name="Shigenobu S."/>
            <person name="Wang J."/>
            <person name="Liu J."/>
            <person name="Flicek P."/>
            <person name="Searle S."/>
            <person name="Wang J."/>
            <person name="Kuratani S."/>
            <person name="Yin Y."/>
            <person name="Aken B."/>
            <person name="Zhang G."/>
            <person name="Irie N."/>
        </authorList>
    </citation>
    <scope>NUCLEOTIDE SEQUENCE [LARGE SCALE GENOMIC DNA]</scope>
</reference>
<dbReference type="AlphaFoldDB" id="M7BHS9"/>
<name>M7BHS9_CHEMY</name>
<sequence>MGAELDQVRRLAHTHTNRTGVDAVRLTFGEVPNKLSAVLLDALFWHGQGFHMPTWASTLLLRHMLGTNSQVFDESLKDRYLLSQCFQILLSHIAKQGESSPPALTMQSYEGLLDS</sequence>